<evidence type="ECO:0000259" key="2">
    <source>
        <dbReference type="Pfam" id="PF02517"/>
    </source>
</evidence>
<keyword evidence="3" id="KW-0378">Hydrolase</keyword>
<dbReference type="RefSeq" id="WP_304375029.1">
    <property type="nucleotide sequence ID" value="NZ_JAUOZU010000003.1"/>
</dbReference>
<feature type="transmembrane region" description="Helical" evidence="1">
    <location>
        <begin position="213"/>
        <end position="236"/>
    </location>
</feature>
<sequence>MDQSIVSEKPLWLRVLQFPLTRIFLLGSAIFFMMTTNNGFMEKFKGTPLVSIAVTICMALLAIAIYVAWGRLIERRPVSELSLAGMGREWATGALIGAGLIATCVLILIVLGMYRIEGFNPISFLLPAVAMVISSGTFEELFFRGILFRSVEDLFGSWIAVIVSSLIFGFVHLLNPEGTIVGAIYISIEAGLLLAAAYLITRRLWIGIGLHMAWNYTLSAIFSGIVSGGVSDPGLIKSTIEGPDFLTGGSFGLESSILALILCTSAGIVLMIIAIKRGHVLPPPWKR</sequence>
<reference evidence="3" key="2">
    <citation type="submission" date="2023-07" db="EMBL/GenBank/DDBJ databases">
        <authorList>
            <person name="Shen H."/>
        </authorList>
    </citation>
    <scope>NUCLEOTIDE SEQUENCE</scope>
    <source>
        <strain evidence="3">TNR-22</strain>
    </source>
</reference>
<evidence type="ECO:0000256" key="1">
    <source>
        <dbReference type="SAM" id="Phobius"/>
    </source>
</evidence>
<protein>
    <submittedName>
        <fullName evidence="3">CPBP family intramembrane metalloprotease</fullName>
        <ecNumber evidence="3">3.4.-.-</ecNumber>
    </submittedName>
</protein>
<feature type="transmembrane region" description="Helical" evidence="1">
    <location>
        <begin position="180"/>
        <end position="201"/>
    </location>
</feature>
<gene>
    <name evidence="3" type="ORF">Q4481_04170</name>
</gene>
<keyword evidence="1" id="KW-1133">Transmembrane helix</keyword>
<organism evidence="3 4">
    <name type="scientific">Rhizobium alvei</name>
    <dbReference type="NCBI Taxonomy" id="1132659"/>
    <lineage>
        <taxon>Bacteria</taxon>
        <taxon>Pseudomonadati</taxon>
        <taxon>Pseudomonadota</taxon>
        <taxon>Alphaproteobacteria</taxon>
        <taxon>Hyphomicrobiales</taxon>
        <taxon>Rhizobiaceae</taxon>
        <taxon>Rhizobium/Agrobacterium group</taxon>
        <taxon>Rhizobium</taxon>
    </lineage>
</organism>
<accession>A0ABT8YHH9</accession>
<feature type="transmembrane region" description="Helical" evidence="1">
    <location>
        <begin position="46"/>
        <end position="69"/>
    </location>
</feature>
<dbReference type="Pfam" id="PF02517">
    <property type="entry name" value="Rce1-like"/>
    <property type="match status" value="1"/>
</dbReference>
<evidence type="ECO:0000313" key="3">
    <source>
        <dbReference type="EMBL" id="MDO6963139.1"/>
    </source>
</evidence>
<keyword evidence="3" id="KW-0482">Metalloprotease</keyword>
<name>A0ABT8YHH9_9HYPH</name>
<dbReference type="Proteomes" id="UP001174932">
    <property type="component" value="Unassembled WGS sequence"/>
</dbReference>
<dbReference type="GO" id="GO:0008237">
    <property type="term" value="F:metallopeptidase activity"/>
    <property type="evidence" value="ECO:0007669"/>
    <property type="project" value="UniProtKB-KW"/>
</dbReference>
<dbReference type="InterPro" id="IPR003675">
    <property type="entry name" value="Rce1/LyrA-like_dom"/>
</dbReference>
<dbReference type="PANTHER" id="PTHR39430:SF1">
    <property type="entry name" value="PROTEASE"/>
    <property type="match status" value="1"/>
</dbReference>
<feature type="transmembrane region" description="Helical" evidence="1">
    <location>
        <begin position="90"/>
        <end position="116"/>
    </location>
</feature>
<feature type="transmembrane region" description="Helical" evidence="1">
    <location>
        <begin position="12"/>
        <end position="34"/>
    </location>
</feature>
<feature type="transmembrane region" description="Helical" evidence="1">
    <location>
        <begin position="155"/>
        <end position="174"/>
    </location>
</feature>
<feature type="domain" description="CAAX prenyl protease 2/Lysostaphin resistance protein A-like" evidence="2">
    <location>
        <begin position="123"/>
        <end position="216"/>
    </location>
</feature>
<dbReference type="PANTHER" id="PTHR39430">
    <property type="entry name" value="MEMBRANE-ASSOCIATED PROTEASE-RELATED"/>
    <property type="match status" value="1"/>
</dbReference>
<keyword evidence="3" id="KW-0645">Protease</keyword>
<evidence type="ECO:0000313" key="4">
    <source>
        <dbReference type="Proteomes" id="UP001174932"/>
    </source>
</evidence>
<keyword evidence="4" id="KW-1185">Reference proteome</keyword>
<feature type="transmembrane region" description="Helical" evidence="1">
    <location>
        <begin position="122"/>
        <end position="143"/>
    </location>
</feature>
<reference evidence="3" key="1">
    <citation type="journal article" date="2015" name="Int. J. Syst. Evol. Microbiol.">
        <title>Rhizobium alvei sp. nov., isolated from a freshwater river.</title>
        <authorList>
            <person name="Sheu S.Y."/>
            <person name="Huang H.W."/>
            <person name="Young C.C."/>
            <person name="Chen W.M."/>
        </authorList>
    </citation>
    <scope>NUCLEOTIDE SEQUENCE</scope>
    <source>
        <strain evidence="3">TNR-22</strain>
    </source>
</reference>
<keyword evidence="1" id="KW-0472">Membrane</keyword>
<proteinExistence type="predicted"/>
<feature type="transmembrane region" description="Helical" evidence="1">
    <location>
        <begin position="256"/>
        <end position="275"/>
    </location>
</feature>
<dbReference type="EC" id="3.4.-.-" evidence="3"/>
<comment type="caution">
    <text evidence="3">The sequence shown here is derived from an EMBL/GenBank/DDBJ whole genome shotgun (WGS) entry which is preliminary data.</text>
</comment>
<dbReference type="EMBL" id="JAUOZU010000003">
    <property type="protein sequence ID" value="MDO6963139.1"/>
    <property type="molecule type" value="Genomic_DNA"/>
</dbReference>
<keyword evidence="1" id="KW-0812">Transmembrane</keyword>